<feature type="compositionally biased region" description="Low complexity" evidence="1">
    <location>
        <begin position="642"/>
        <end position="672"/>
    </location>
</feature>
<name>A0A0G4HSP2_9ALVE</name>
<reference evidence="2" key="1">
    <citation type="submission" date="2014-11" db="EMBL/GenBank/DDBJ databases">
        <authorList>
            <person name="Otto D Thomas"/>
            <person name="Naeem Raeece"/>
        </authorList>
    </citation>
    <scope>NUCLEOTIDE SEQUENCE</scope>
</reference>
<evidence type="ECO:0000256" key="1">
    <source>
        <dbReference type="SAM" id="MobiDB-lite"/>
    </source>
</evidence>
<feature type="region of interest" description="Disordered" evidence="1">
    <location>
        <begin position="480"/>
        <end position="562"/>
    </location>
</feature>
<accession>A0A0G4HSP2</accession>
<evidence type="ECO:0000313" key="2">
    <source>
        <dbReference type="EMBL" id="CEM47415.1"/>
    </source>
</evidence>
<feature type="compositionally biased region" description="Polar residues" evidence="1">
    <location>
        <begin position="487"/>
        <end position="504"/>
    </location>
</feature>
<feature type="compositionally biased region" description="Polar residues" evidence="1">
    <location>
        <begin position="514"/>
        <end position="523"/>
    </location>
</feature>
<sequence length="874" mass="98212">MQKESSDLCKSTMFGVAAGTNALKWEPDVFPNPNQDPDKRIHLYLHSFFHVSHKGFRTVVLECGFALFPLPAQQELKQRADALKEKWIELARLHRASPFAAEEDHARKLARSKDFRIRQKFRTYCVELQHCIELYEDLWDQFVAEFPIERLSLPFWWEGELGGKADIGTDTWFVTWIVDPCVSLLADSPEALKLKVLEVLGPCSAVLAQLSALPARDRLSMLERADAHHIIGEYSDLHRYLFPLIKKLRSLRRWGGKIPRARHRGGLSRNDNIPEGVRLACWDWAFEFHEFFARVISARHCTKKIRYELGRLTTCPSGRLTRCPSTCSSSVSVADSVNSADADEDASVDDPFREWEILDDTDPEETNFPGDSEPREGAMEVTARAQPEGVDSETLPSLFCPKEDVRSTPISQKPAVVHPVTLTPCLSVEESPLQPRENATERQPIFTFEGFRDRVRRRHFSNPTDGIEQLMAAAAGERLQPPFPVHSKNSTTDRISELPPTQQQQDKDKERPSLTPSFSTATHLESDGIPTEATWTFVSLPSEPCEKEEGSEPQENEEEKEEKINALEHLGGPFVPLPPTIPTRRRTFKPGKIELFALQLDARVSDEHRGSLKFPPLRAAGLRQQSATALSKEESSPPEDTPSLNPLGNSQSSPSSLRPHSPSVQPSCASSSTENGDVQERDRKPQSPTCSFHDFESEQQQQQSPPQDCRGERTHAIEAEGCPRALAAPGFWEDCHEKVRAFFSSLGGENVPQPAAQKPPLKPQRDRHEDPTHPQFASQGDLHQRQPAKQKVPPHPQVSRQNRRLRSKPARQEAPTNREPSHHSARSTSDSARTSSAVEGEGDPWALAWQSFCQDCQATVSPFLLSWGAQWTGR</sequence>
<dbReference type="EMBL" id="CDMZ01003740">
    <property type="protein sequence ID" value="CEM47415.1"/>
    <property type="molecule type" value="Genomic_DNA"/>
</dbReference>
<feature type="compositionally biased region" description="Acidic residues" evidence="1">
    <location>
        <begin position="551"/>
        <end position="560"/>
    </location>
</feature>
<feature type="compositionally biased region" description="Low complexity" evidence="1">
    <location>
        <begin position="826"/>
        <end position="836"/>
    </location>
</feature>
<feature type="region of interest" description="Disordered" evidence="1">
    <location>
        <begin position="746"/>
        <end position="840"/>
    </location>
</feature>
<organism evidence="2">
    <name type="scientific">Chromera velia CCMP2878</name>
    <dbReference type="NCBI Taxonomy" id="1169474"/>
    <lineage>
        <taxon>Eukaryota</taxon>
        <taxon>Sar</taxon>
        <taxon>Alveolata</taxon>
        <taxon>Colpodellida</taxon>
        <taxon>Chromeraceae</taxon>
        <taxon>Chromera</taxon>
    </lineage>
</organism>
<feature type="compositionally biased region" description="Basic and acidic residues" evidence="1">
    <location>
        <begin position="763"/>
        <end position="772"/>
    </location>
</feature>
<dbReference type="VEuPathDB" id="CryptoDB:Cvel_8332"/>
<protein>
    <submittedName>
        <fullName evidence="2">Uncharacterized protein</fullName>
    </submittedName>
</protein>
<feature type="compositionally biased region" description="Low complexity" evidence="1">
    <location>
        <begin position="698"/>
        <end position="707"/>
    </location>
</feature>
<dbReference type="AlphaFoldDB" id="A0A0G4HSP2"/>
<gene>
    <name evidence="2" type="ORF">Cvel_8332</name>
</gene>
<proteinExistence type="predicted"/>
<feature type="region of interest" description="Disordered" evidence="1">
    <location>
        <begin position="612"/>
        <end position="715"/>
    </location>
</feature>